<gene>
    <name evidence="1" type="ORF">CALMAC_LOCUS10643</name>
</gene>
<protein>
    <submittedName>
        <fullName evidence="1">Uncharacterized protein</fullName>
    </submittedName>
</protein>
<dbReference type="AlphaFoldDB" id="A0A653CP36"/>
<proteinExistence type="predicted"/>
<evidence type="ECO:0000313" key="2">
    <source>
        <dbReference type="Proteomes" id="UP000410492"/>
    </source>
</evidence>
<evidence type="ECO:0000313" key="1">
    <source>
        <dbReference type="EMBL" id="VEN49572.1"/>
    </source>
</evidence>
<accession>A0A653CP36</accession>
<dbReference type="EMBL" id="CAACVG010008382">
    <property type="protein sequence ID" value="VEN49572.1"/>
    <property type="molecule type" value="Genomic_DNA"/>
</dbReference>
<reference evidence="1 2" key="1">
    <citation type="submission" date="2019-01" db="EMBL/GenBank/DDBJ databases">
        <authorList>
            <person name="Sayadi A."/>
        </authorList>
    </citation>
    <scope>NUCLEOTIDE SEQUENCE [LARGE SCALE GENOMIC DNA]</scope>
</reference>
<sequence>MELQLTPALEPTQISPIMVRTDPSQLTQIHINCFSPIWNMVQDLRFQCTSKVASTLRVSLSKHEMSPLTNGWGDGSILPTPRRILNAVPLRMRTPNQNPVPC</sequence>
<dbReference type="Proteomes" id="UP000410492">
    <property type="component" value="Unassembled WGS sequence"/>
</dbReference>
<dbReference type="OrthoDB" id="10299748at2759"/>
<organism evidence="1 2">
    <name type="scientific">Callosobruchus maculatus</name>
    <name type="common">Southern cowpea weevil</name>
    <name type="synonym">Pulse bruchid</name>
    <dbReference type="NCBI Taxonomy" id="64391"/>
    <lineage>
        <taxon>Eukaryota</taxon>
        <taxon>Metazoa</taxon>
        <taxon>Ecdysozoa</taxon>
        <taxon>Arthropoda</taxon>
        <taxon>Hexapoda</taxon>
        <taxon>Insecta</taxon>
        <taxon>Pterygota</taxon>
        <taxon>Neoptera</taxon>
        <taxon>Endopterygota</taxon>
        <taxon>Coleoptera</taxon>
        <taxon>Polyphaga</taxon>
        <taxon>Cucujiformia</taxon>
        <taxon>Chrysomeloidea</taxon>
        <taxon>Chrysomelidae</taxon>
        <taxon>Bruchinae</taxon>
        <taxon>Bruchini</taxon>
        <taxon>Callosobruchus</taxon>
    </lineage>
</organism>
<keyword evidence="2" id="KW-1185">Reference proteome</keyword>
<name>A0A653CP36_CALMS</name>